<keyword evidence="4" id="KW-1185">Reference proteome</keyword>
<dbReference type="EMBL" id="JBICCN010000159">
    <property type="protein sequence ID" value="KAL3088363.1"/>
    <property type="molecule type" value="Genomic_DNA"/>
</dbReference>
<sequence>MDRWFSAVSLQLFDPLLHPQNLAVMSTRCEPIGAELKPIDNVSTLEVDDLSAEAAAIIIQYPNTEGKLYDHLERLIRAAHRHYSLTFLSFSGLLSLSSVISPVQLHLWRRLAGANGTTELTIKNSLAKLPMPDKALPSKVIGFKCFMIK</sequence>
<dbReference type="SUPFAM" id="SSF53383">
    <property type="entry name" value="PLP-dependent transferases"/>
    <property type="match status" value="1"/>
</dbReference>
<dbReference type="Proteomes" id="UP001620645">
    <property type="component" value="Unassembled WGS sequence"/>
</dbReference>
<dbReference type="GO" id="GO:0016491">
    <property type="term" value="F:oxidoreductase activity"/>
    <property type="evidence" value="ECO:0007669"/>
    <property type="project" value="UniProtKB-KW"/>
</dbReference>
<dbReference type="InterPro" id="IPR049315">
    <property type="entry name" value="GDC-P_N"/>
</dbReference>
<evidence type="ECO:0000259" key="2">
    <source>
        <dbReference type="Pfam" id="PF02347"/>
    </source>
</evidence>
<dbReference type="Pfam" id="PF02347">
    <property type="entry name" value="GDC-P"/>
    <property type="match status" value="1"/>
</dbReference>
<name>A0ABD2JCL5_HETSC</name>
<dbReference type="InterPro" id="IPR015424">
    <property type="entry name" value="PyrdxlP-dep_Trfase"/>
</dbReference>
<dbReference type="Gene3D" id="3.40.640.10">
    <property type="entry name" value="Type I PLP-dependent aspartate aminotransferase-like (Major domain)"/>
    <property type="match status" value="1"/>
</dbReference>
<feature type="domain" description="Glycine cleavage system P-protein N-terminal" evidence="2">
    <location>
        <begin position="13"/>
        <end position="104"/>
    </location>
</feature>
<organism evidence="3 4">
    <name type="scientific">Heterodera schachtii</name>
    <name type="common">Sugarbeet cyst nematode worm</name>
    <name type="synonym">Tylenchus schachtii</name>
    <dbReference type="NCBI Taxonomy" id="97005"/>
    <lineage>
        <taxon>Eukaryota</taxon>
        <taxon>Metazoa</taxon>
        <taxon>Ecdysozoa</taxon>
        <taxon>Nematoda</taxon>
        <taxon>Chromadorea</taxon>
        <taxon>Rhabditida</taxon>
        <taxon>Tylenchina</taxon>
        <taxon>Tylenchomorpha</taxon>
        <taxon>Tylenchoidea</taxon>
        <taxon>Heteroderidae</taxon>
        <taxon>Heteroderinae</taxon>
        <taxon>Heterodera</taxon>
    </lineage>
</organism>
<evidence type="ECO:0000313" key="3">
    <source>
        <dbReference type="EMBL" id="KAL3088363.1"/>
    </source>
</evidence>
<dbReference type="InterPro" id="IPR015421">
    <property type="entry name" value="PyrdxlP-dep_Trfase_major"/>
</dbReference>
<evidence type="ECO:0000256" key="1">
    <source>
        <dbReference type="ARBA" id="ARBA00023002"/>
    </source>
</evidence>
<evidence type="ECO:0000313" key="4">
    <source>
        <dbReference type="Proteomes" id="UP001620645"/>
    </source>
</evidence>
<keyword evidence="1" id="KW-0560">Oxidoreductase</keyword>
<accession>A0ABD2JCL5</accession>
<comment type="caution">
    <text evidence="3">The sequence shown here is derived from an EMBL/GenBank/DDBJ whole genome shotgun (WGS) entry which is preliminary data.</text>
</comment>
<dbReference type="AlphaFoldDB" id="A0ABD2JCL5"/>
<protein>
    <recommendedName>
        <fullName evidence="2">Glycine cleavage system P-protein N-terminal domain-containing protein</fullName>
    </recommendedName>
</protein>
<gene>
    <name evidence="3" type="ORF">niasHS_008010</name>
</gene>
<proteinExistence type="predicted"/>
<reference evidence="3 4" key="1">
    <citation type="submission" date="2024-10" db="EMBL/GenBank/DDBJ databases">
        <authorList>
            <person name="Kim D."/>
        </authorList>
    </citation>
    <scope>NUCLEOTIDE SEQUENCE [LARGE SCALE GENOMIC DNA]</scope>
    <source>
        <strain evidence="3">Taebaek</strain>
    </source>
</reference>